<keyword evidence="4" id="KW-1185">Reference proteome</keyword>
<dbReference type="PANTHER" id="PTHR46142">
    <property type="match status" value="1"/>
</dbReference>
<accession>A0AAD3DA62</accession>
<dbReference type="InterPro" id="IPR037523">
    <property type="entry name" value="VOC_core"/>
</dbReference>
<dbReference type="Gene3D" id="3.10.180.10">
    <property type="entry name" value="2,3-Dihydroxybiphenyl 1,2-Dioxygenase, domain 1"/>
    <property type="match status" value="1"/>
</dbReference>
<dbReference type="InterPro" id="IPR029068">
    <property type="entry name" value="Glyas_Bleomycin-R_OHBP_Dase"/>
</dbReference>
<dbReference type="GO" id="GO:0004462">
    <property type="term" value="F:lactoylglutathione lyase activity"/>
    <property type="evidence" value="ECO:0007669"/>
    <property type="project" value="InterPro"/>
</dbReference>
<evidence type="ECO:0000313" key="3">
    <source>
        <dbReference type="EMBL" id="GFH59466.1"/>
    </source>
</evidence>
<dbReference type="PROSITE" id="PS00934">
    <property type="entry name" value="GLYOXALASE_I_1"/>
    <property type="match status" value="1"/>
</dbReference>
<keyword evidence="1" id="KW-0479">Metal-binding</keyword>
<protein>
    <recommendedName>
        <fullName evidence="2">VOC domain-containing protein</fullName>
    </recommendedName>
</protein>
<evidence type="ECO:0000259" key="2">
    <source>
        <dbReference type="PROSITE" id="PS51819"/>
    </source>
</evidence>
<dbReference type="GO" id="GO:0046872">
    <property type="term" value="F:metal ion binding"/>
    <property type="evidence" value="ECO:0007669"/>
    <property type="project" value="UniProtKB-KW"/>
</dbReference>
<gene>
    <name evidence="3" type="ORF">CTEN210_15942</name>
</gene>
<proteinExistence type="predicted"/>
<feature type="domain" description="VOC" evidence="2">
    <location>
        <begin position="36"/>
        <end position="153"/>
    </location>
</feature>
<dbReference type="AlphaFoldDB" id="A0AAD3DA62"/>
<dbReference type="SUPFAM" id="SSF54593">
    <property type="entry name" value="Glyoxalase/Bleomycin resistance protein/Dihydroxybiphenyl dioxygenase"/>
    <property type="match status" value="1"/>
</dbReference>
<reference evidence="3 4" key="1">
    <citation type="journal article" date="2021" name="Sci. Rep.">
        <title>The genome of the diatom Chaetoceros tenuissimus carries an ancient integrated fragment of an extant virus.</title>
        <authorList>
            <person name="Hongo Y."/>
            <person name="Kimura K."/>
            <person name="Takaki Y."/>
            <person name="Yoshida Y."/>
            <person name="Baba S."/>
            <person name="Kobayashi G."/>
            <person name="Nagasaki K."/>
            <person name="Hano T."/>
            <person name="Tomaru Y."/>
        </authorList>
    </citation>
    <scope>NUCLEOTIDE SEQUENCE [LARGE SCALE GENOMIC DNA]</scope>
    <source>
        <strain evidence="3 4">NIES-3715</strain>
    </source>
</reference>
<organism evidence="3 4">
    <name type="scientific">Chaetoceros tenuissimus</name>
    <dbReference type="NCBI Taxonomy" id="426638"/>
    <lineage>
        <taxon>Eukaryota</taxon>
        <taxon>Sar</taxon>
        <taxon>Stramenopiles</taxon>
        <taxon>Ochrophyta</taxon>
        <taxon>Bacillariophyta</taxon>
        <taxon>Coscinodiscophyceae</taxon>
        <taxon>Chaetocerotophycidae</taxon>
        <taxon>Chaetocerotales</taxon>
        <taxon>Chaetocerotaceae</taxon>
        <taxon>Chaetoceros</taxon>
    </lineage>
</organism>
<dbReference type="InterPro" id="IPR018146">
    <property type="entry name" value="Glyoxalase_1_CS"/>
</dbReference>
<dbReference type="PANTHER" id="PTHR46142:SF3">
    <property type="entry name" value="F18B13.24 PROTEIN"/>
    <property type="match status" value="1"/>
</dbReference>
<evidence type="ECO:0000256" key="1">
    <source>
        <dbReference type="ARBA" id="ARBA00022723"/>
    </source>
</evidence>
<comment type="caution">
    <text evidence="3">The sequence shown here is derived from an EMBL/GenBank/DDBJ whole genome shotgun (WGS) entry which is preliminary data.</text>
</comment>
<name>A0AAD3DA62_9STRA</name>
<evidence type="ECO:0000313" key="4">
    <source>
        <dbReference type="Proteomes" id="UP001054902"/>
    </source>
</evidence>
<sequence>MSAGIAKFLSSKSIISQEEKKEPDEPNSSINFSITSVNHIAFIVSDVGRSSVFYSNVLGLQQVKRPNFDRHGAWFTGGNIEIHLILGNPVAPSRSVKGIEASAVWFEVNDFEKANSELKVLEGAYGEDIQIEVDEDVVTFRDVDGYVFGFQLQKEDVI</sequence>
<dbReference type="Pfam" id="PF00903">
    <property type="entry name" value="Glyoxalase"/>
    <property type="match status" value="1"/>
</dbReference>
<dbReference type="EMBL" id="BLLK01000064">
    <property type="protein sequence ID" value="GFH59466.1"/>
    <property type="molecule type" value="Genomic_DNA"/>
</dbReference>
<dbReference type="InterPro" id="IPR004360">
    <property type="entry name" value="Glyas_Fos-R_dOase_dom"/>
</dbReference>
<dbReference type="Proteomes" id="UP001054902">
    <property type="component" value="Unassembled WGS sequence"/>
</dbReference>
<dbReference type="PROSITE" id="PS51819">
    <property type="entry name" value="VOC"/>
    <property type="match status" value="1"/>
</dbReference>